<dbReference type="Gene3D" id="3.40.50.720">
    <property type="entry name" value="NAD(P)-binding Rossmann-like Domain"/>
    <property type="match status" value="1"/>
</dbReference>
<dbReference type="PANTHER" id="PTHR10491:SF4">
    <property type="entry name" value="METHIONINE ADENOSYLTRANSFERASE 2 SUBUNIT BETA"/>
    <property type="match status" value="1"/>
</dbReference>
<reference evidence="2 3" key="1">
    <citation type="submission" date="2015-06" db="EMBL/GenBank/DDBJ databases">
        <title>Talaromyces atroroseus IBT 11181 draft genome.</title>
        <authorList>
            <person name="Rasmussen K.B."/>
            <person name="Rasmussen S."/>
            <person name="Petersen B."/>
            <person name="Sicheritz-Ponten T."/>
            <person name="Mortensen U.H."/>
            <person name="Thrane U."/>
        </authorList>
    </citation>
    <scope>NUCLEOTIDE SEQUENCE [LARGE SCALE GENOMIC DNA]</scope>
    <source>
        <strain evidence="2 3">IBT 11181</strain>
    </source>
</reference>
<dbReference type="InterPro" id="IPR036291">
    <property type="entry name" value="NAD(P)-bd_dom_sf"/>
</dbReference>
<dbReference type="InterPro" id="IPR029903">
    <property type="entry name" value="RmlD-like-bd"/>
</dbReference>
<dbReference type="GO" id="GO:0006556">
    <property type="term" value="P:S-adenosylmethionine biosynthetic process"/>
    <property type="evidence" value="ECO:0007669"/>
    <property type="project" value="UniProtKB-UniPathway"/>
</dbReference>
<dbReference type="Proteomes" id="UP000214365">
    <property type="component" value="Unassembled WGS sequence"/>
</dbReference>
<name>A0A225B1G2_TALAT</name>
<gene>
    <name evidence="2" type="ORF">UA08_00485</name>
</gene>
<dbReference type="PANTHER" id="PTHR10491">
    <property type="entry name" value="DTDP-4-DEHYDRORHAMNOSE REDUCTASE"/>
    <property type="match status" value="1"/>
</dbReference>
<dbReference type="SUPFAM" id="SSF51735">
    <property type="entry name" value="NAD(P)-binding Rossmann-fold domains"/>
    <property type="match status" value="1"/>
</dbReference>
<dbReference type="GeneID" id="31000240"/>
<dbReference type="RefSeq" id="XP_020124665.1">
    <property type="nucleotide sequence ID" value="XM_020260296.1"/>
</dbReference>
<evidence type="ECO:0000259" key="1">
    <source>
        <dbReference type="Pfam" id="PF04321"/>
    </source>
</evidence>
<dbReference type="EMBL" id="LFMY01000001">
    <property type="protein sequence ID" value="OKL64544.1"/>
    <property type="molecule type" value="Genomic_DNA"/>
</dbReference>
<dbReference type="UniPathway" id="UPA00315">
    <property type="reaction ID" value="UER00080"/>
</dbReference>
<dbReference type="GO" id="GO:0048269">
    <property type="term" value="C:methionine adenosyltransferase complex"/>
    <property type="evidence" value="ECO:0007669"/>
    <property type="project" value="TreeGrafter"/>
</dbReference>
<evidence type="ECO:0000313" key="2">
    <source>
        <dbReference type="EMBL" id="OKL64544.1"/>
    </source>
</evidence>
<organism evidence="2 3">
    <name type="scientific">Talaromyces atroroseus</name>
    <dbReference type="NCBI Taxonomy" id="1441469"/>
    <lineage>
        <taxon>Eukaryota</taxon>
        <taxon>Fungi</taxon>
        <taxon>Dikarya</taxon>
        <taxon>Ascomycota</taxon>
        <taxon>Pezizomycotina</taxon>
        <taxon>Eurotiomycetes</taxon>
        <taxon>Eurotiomycetidae</taxon>
        <taxon>Eurotiales</taxon>
        <taxon>Trichocomaceae</taxon>
        <taxon>Talaromyces</taxon>
        <taxon>Talaromyces sect. Trachyspermi</taxon>
    </lineage>
</organism>
<dbReference type="GO" id="GO:0048270">
    <property type="term" value="F:methionine adenosyltransferase regulator activity"/>
    <property type="evidence" value="ECO:0007669"/>
    <property type="project" value="TreeGrafter"/>
</dbReference>
<accession>A0A225B1G2</accession>
<sequence length="303" mass="33540">MSHTALITGATGLLGREVTKSFKQAGWLTVGQGFNRAAPPTILKANLEDASDVKRIIDEAKYVPDACENNPEQARRLNIEATRILAEETSSRGILLIYISTDYVFPGTEGEAPYEADSATNPPNIYGEMKRAGEVAVLEATKESGFGLVLRLPLLYGHAEYNGESAVNTILDAVEKSSKDAAAGIKMDDWALRYPTNTQDVGRVCNDIAVRYIRAKDNIKSLPKILQFSAEEDMTKYDMAQRFAKILNIEIPGMIANKEGNDPNAAVKRPYNTHLSTKVLREVGVNVQTVKFDDWWRAYLRKP</sequence>
<dbReference type="STRING" id="1441469.A0A225B1G2"/>
<protein>
    <recommendedName>
        <fullName evidence="1">RmlD-like substrate binding domain-containing protein</fullName>
    </recommendedName>
</protein>
<feature type="domain" description="RmlD-like substrate binding" evidence="1">
    <location>
        <begin position="5"/>
        <end position="285"/>
    </location>
</feature>
<comment type="caution">
    <text evidence="2">The sequence shown here is derived from an EMBL/GenBank/DDBJ whole genome shotgun (WGS) entry which is preliminary data.</text>
</comment>
<keyword evidence="3" id="KW-1185">Reference proteome</keyword>
<evidence type="ECO:0000313" key="3">
    <source>
        <dbReference type="Proteomes" id="UP000214365"/>
    </source>
</evidence>
<dbReference type="Pfam" id="PF04321">
    <property type="entry name" value="RmlD_sub_bind"/>
    <property type="match status" value="1"/>
</dbReference>
<dbReference type="InterPro" id="IPR005913">
    <property type="entry name" value="dTDP_dehydrorham_reduct"/>
</dbReference>
<dbReference type="FunFam" id="3.40.50.720:FF:000357">
    <property type="entry name" value="Methionine adenosyltransferase 2 subunit beta"/>
    <property type="match status" value="1"/>
</dbReference>
<dbReference type="CDD" id="cd05254">
    <property type="entry name" value="dTDP_HR_like_SDR_e"/>
    <property type="match status" value="1"/>
</dbReference>
<proteinExistence type="predicted"/>
<dbReference type="AlphaFoldDB" id="A0A225B1G2"/>
<dbReference type="OrthoDB" id="6235964at2759"/>